<dbReference type="EC" id="2.3.2.27" evidence="2"/>
<dbReference type="SMART" id="SM00184">
    <property type="entry name" value="RING"/>
    <property type="match status" value="1"/>
</dbReference>
<dbReference type="Gene3D" id="3.30.40.10">
    <property type="entry name" value="Zinc/RING finger domain, C3HC4 (zinc finger)"/>
    <property type="match status" value="1"/>
</dbReference>
<dbReference type="GO" id="GO:0061630">
    <property type="term" value="F:ubiquitin protein ligase activity"/>
    <property type="evidence" value="ECO:0007669"/>
    <property type="project" value="UniProtKB-EC"/>
</dbReference>
<feature type="domain" description="RING-type" evidence="11">
    <location>
        <begin position="34"/>
        <end position="74"/>
    </location>
</feature>
<evidence type="ECO:0000256" key="3">
    <source>
        <dbReference type="ARBA" id="ARBA00022679"/>
    </source>
</evidence>
<dbReference type="InterPro" id="IPR013083">
    <property type="entry name" value="Znf_RING/FYVE/PHD"/>
</dbReference>
<dbReference type="EMBL" id="RDQH01000342">
    <property type="protein sequence ID" value="RXH70517.1"/>
    <property type="molecule type" value="Genomic_DNA"/>
</dbReference>
<keyword evidence="10" id="KW-0812">Transmembrane</keyword>
<evidence type="ECO:0000256" key="2">
    <source>
        <dbReference type="ARBA" id="ARBA00012483"/>
    </source>
</evidence>
<dbReference type="PANTHER" id="PTHR46463">
    <property type="entry name" value="ZINC FINGER, RING/FYVE/PHD-TYPE"/>
    <property type="match status" value="1"/>
</dbReference>
<name>A0A498HMA5_MALDO</name>
<evidence type="ECO:0000313" key="13">
    <source>
        <dbReference type="Proteomes" id="UP000290289"/>
    </source>
</evidence>
<sequence length="403" mass="44767">MACFAPSSSLNPKLISAPPSSSPDLLDDSYEDCCSICLEPFNCDDPGTITSCKHEYHLHCVLEWSQRSKECPICWQSFSLKDPAFQELLAAIQNEKNSRSRKTSSMAPQTYHSYEEFDAEHESFSDDSDLDERIMQHLAAASSRARYARRRERQRSSGLGPSCVFVFSNHESVPGFQETYPTSPEDSPTSQRPSIIQSPLSFICSTAANSDIRYMPRVIYGRPSPDGPHRPSPSETINFPDSIKSKLSAASARYKESISRSTRGFREKLLARNNSVKEMTKGVQREMSAGIAGVARMFERLDLTPKKPGAPSPVSGHSGGETSNFSCKGKGVLENVIVHSCSNSGRVADESSDAPSCQSCYSRPKRTLMPYGVWIWLISKSFLFYLSSVMNVFYPSSIRHLSK</sequence>
<evidence type="ECO:0000256" key="7">
    <source>
        <dbReference type="ARBA" id="ARBA00022833"/>
    </source>
</evidence>
<protein>
    <recommendedName>
        <fullName evidence="2">RING-type E3 ubiquitin transferase</fullName>
        <ecNumber evidence="2">2.3.2.27</ecNumber>
    </recommendedName>
</protein>
<accession>A0A498HMA5</accession>
<reference evidence="12 13" key="1">
    <citation type="submission" date="2018-10" db="EMBL/GenBank/DDBJ databases">
        <title>A high-quality apple genome assembly.</title>
        <authorList>
            <person name="Hu J."/>
        </authorList>
    </citation>
    <scope>NUCLEOTIDE SEQUENCE [LARGE SCALE GENOMIC DNA]</scope>
    <source>
        <strain evidence="13">cv. HFTH1</strain>
        <tissue evidence="12">Young leaf</tissue>
    </source>
</reference>
<evidence type="ECO:0000256" key="4">
    <source>
        <dbReference type="ARBA" id="ARBA00022723"/>
    </source>
</evidence>
<evidence type="ECO:0000256" key="8">
    <source>
        <dbReference type="PROSITE-ProRule" id="PRU00175"/>
    </source>
</evidence>
<dbReference type="Pfam" id="PF13639">
    <property type="entry name" value="zf-RING_2"/>
    <property type="match status" value="1"/>
</dbReference>
<evidence type="ECO:0000256" key="5">
    <source>
        <dbReference type="ARBA" id="ARBA00022771"/>
    </source>
</evidence>
<dbReference type="AlphaFoldDB" id="A0A498HMA5"/>
<feature type="transmembrane region" description="Helical" evidence="10">
    <location>
        <begin position="373"/>
        <end position="394"/>
    </location>
</feature>
<proteinExistence type="predicted"/>
<evidence type="ECO:0000313" key="12">
    <source>
        <dbReference type="EMBL" id="RXH70517.1"/>
    </source>
</evidence>
<keyword evidence="4" id="KW-0479">Metal-binding</keyword>
<gene>
    <name evidence="12" type="ORF">DVH24_013263</name>
</gene>
<feature type="region of interest" description="Disordered" evidence="9">
    <location>
        <begin position="175"/>
        <end position="194"/>
    </location>
</feature>
<evidence type="ECO:0000256" key="1">
    <source>
        <dbReference type="ARBA" id="ARBA00000900"/>
    </source>
</evidence>
<dbReference type="Proteomes" id="UP000290289">
    <property type="component" value="Chromosome 16"/>
</dbReference>
<keyword evidence="3" id="KW-0808">Transferase</keyword>
<feature type="compositionally biased region" description="Polar residues" evidence="9">
    <location>
        <begin position="179"/>
        <end position="194"/>
    </location>
</feature>
<feature type="region of interest" description="Disordered" evidence="9">
    <location>
        <begin position="221"/>
        <end position="240"/>
    </location>
</feature>
<dbReference type="GO" id="GO:0008270">
    <property type="term" value="F:zinc ion binding"/>
    <property type="evidence" value="ECO:0007669"/>
    <property type="project" value="UniProtKB-KW"/>
</dbReference>
<evidence type="ECO:0000256" key="9">
    <source>
        <dbReference type="SAM" id="MobiDB-lite"/>
    </source>
</evidence>
<comment type="caution">
    <text evidence="12">The sequence shown here is derived from an EMBL/GenBank/DDBJ whole genome shotgun (WGS) entry which is preliminary data.</text>
</comment>
<dbReference type="InterPro" id="IPR001841">
    <property type="entry name" value="Znf_RING"/>
</dbReference>
<organism evidence="12 13">
    <name type="scientific">Malus domestica</name>
    <name type="common">Apple</name>
    <name type="synonym">Pyrus malus</name>
    <dbReference type="NCBI Taxonomy" id="3750"/>
    <lineage>
        <taxon>Eukaryota</taxon>
        <taxon>Viridiplantae</taxon>
        <taxon>Streptophyta</taxon>
        <taxon>Embryophyta</taxon>
        <taxon>Tracheophyta</taxon>
        <taxon>Spermatophyta</taxon>
        <taxon>Magnoliopsida</taxon>
        <taxon>eudicotyledons</taxon>
        <taxon>Gunneridae</taxon>
        <taxon>Pentapetalae</taxon>
        <taxon>rosids</taxon>
        <taxon>fabids</taxon>
        <taxon>Rosales</taxon>
        <taxon>Rosaceae</taxon>
        <taxon>Amygdaloideae</taxon>
        <taxon>Maleae</taxon>
        <taxon>Malus</taxon>
    </lineage>
</organism>
<keyword evidence="5 8" id="KW-0863">Zinc-finger</keyword>
<evidence type="ECO:0000256" key="6">
    <source>
        <dbReference type="ARBA" id="ARBA00022786"/>
    </source>
</evidence>
<keyword evidence="13" id="KW-1185">Reference proteome</keyword>
<keyword evidence="10" id="KW-0472">Membrane</keyword>
<evidence type="ECO:0000256" key="10">
    <source>
        <dbReference type="SAM" id="Phobius"/>
    </source>
</evidence>
<keyword evidence="6" id="KW-0833">Ubl conjugation pathway</keyword>
<keyword evidence="10" id="KW-1133">Transmembrane helix</keyword>
<comment type="catalytic activity">
    <reaction evidence="1">
        <text>S-ubiquitinyl-[E2 ubiquitin-conjugating enzyme]-L-cysteine + [acceptor protein]-L-lysine = [E2 ubiquitin-conjugating enzyme]-L-cysteine + N(6)-ubiquitinyl-[acceptor protein]-L-lysine.</text>
        <dbReference type="EC" id="2.3.2.27"/>
    </reaction>
</comment>
<dbReference type="PANTHER" id="PTHR46463:SF16">
    <property type="entry name" value="E3 UBIQUITIN-PROTEIN LIGASE RHF1A"/>
    <property type="match status" value="1"/>
</dbReference>
<dbReference type="PROSITE" id="PS50089">
    <property type="entry name" value="ZF_RING_2"/>
    <property type="match status" value="1"/>
</dbReference>
<keyword evidence="7" id="KW-0862">Zinc</keyword>
<dbReference type="SUPFAM" id="SSF57850">
    <property type="entry name" value="RING/U-box"/>
    <property type="match status" value="1"/>
</dbReference>
<evidence type="ECO:0000259" key="11">
    <source>
        <dbReference type="PROSITE" id="PS50089"/>
    </source>
</evidence>